<feature type="region of interest" description="Disordered" evidence="10">
    <location>
        <begin position="208"/>
        <end position="240"/>
    </location>
</feature>
<evidence type="ECO:0000313" key="12">
    <source>
        <dbReference type="EMBL" id="KAJ8747436.1"/>
    </source>
</evidence>
<evidence type="ECO:0000259" key="11">
    <source>
        <dbReference type="PROSITE" id="PS51141"/>
    </source>
</evidence>
<feature type="domain" description="SBP-type" evidence="11">
    <location>
        <begin position="141"/>
        <end position="218"/>
    </location>
</feature>
<evidence type="ECO:0000256" key="5">
    <source>
        <dbReference type="ARBA" id="ARBA00023015"/>
    </source>
</evidence>
<evidence type="ECO:0000256" key="4">
    <source>
        <dbReference type="ARBA" id="ARBA00022833"/>
    </source>
</evidence>
<accession>A0AAV8S5V5</accession>
<reference evidence="12 13" key="1">
    <citation type="submission" date="2021-09" db="EMBL/GenBank/DDBJ databases">
        <title>Genomic insights and catalytic innovation underlie evolution of tropane alkaloids biosynthesis.</title>
        <authorList>
            <person name="Wang Y.-J."/>
            <person name="Tian T."/>
            <person name="Huang J.-P."/>
            <person name="Huang S.-X."/>
        </authorList>
    </citation>
    <scope>NUCLEOTIDE SEQUENCE [LARGE SCALE GENOMIC DNA]</scope>
    <source>
        <strain evidence="12">KIB-2018</strain>
        <tissue evidence="12">Leaf</tissue>
    </source>
</reference>
<keyword evidence="6" id="KW-0238">DNA-binding</keyword>
<keyword evidence="3 9" id="KW-0863">Zinc-finger</keyword>
<evidence type="ECO:0000313" key="13">
    <source>
        <dbReference type="Proteomes" id="UP001159364"/>
    </source>
</evidence>
<comment type="subcellular location">
    <subcellularLocation>
        <location evidence="1">Nucleus</location>
    </subcellularLocation>
</comment>
<dbReference type="InterPro" id="IPR036770">
    <property type="entry name" value="Ankyrin_rpt-contain_sf"/>
</dbReference>
<dbReference type="FunFam" id="4.10.1100.10:FF:000001">
    <property type="entry name" value="Squamosa promoter-binding-like protein 14"/>
    <property type="match status" value="1"/>
</dbReference>
<dbReference type="EMBL" id="JAIWQS010000163">
    <property type="protein sequence ID" value="KAJ8747436.1"/>
    <property type="molecule type" value="Genomic_DNA"/>
</dbReference>
<dbReference type="PANTHER" id="PTHR31251">
    <property type="entry name" value="SQUAMOSA PROMOTER-BINDING-LIKE PROTEIN 4"/>
    <property type="match status" value="1"/>
</dbReference>
<dbReference type="AlphaFoldDB" id="A0AAV8S5V5"/>
<keyword evidence="4" id="KW-0862">Zinc</keyword>
<dbReference type="Pfam" id="PF26102">
    <property type="entry name" value="Ig_SPL7"/>
    <property type="match status" value="1"/>
</dbReference>
<dbReference type="GO" id="GO:0003677">
    <property type="term" value="F:DNA binding"/>
    <property type="evidence" value="ECO:0007669"/>
    <property type="project" value="UniProtKB-KW"/>
</dbReference>
<dbReference type="PROSITE" id="PS51141">
    <property type="entry name" value="ZF_SBP"/>
    <property type="match status" value="1"/>
</dbReference>
<proteinExistence type="predicted"/>
<evidence type="ECO:0000256" key="9">
    <source>
        <dbReference type="PROSITE-ProRule" id="PRU00470"/>
    </source>
</evidence>
<keyword evidence="7" id="KW-0804">Transcription</keyword>
<keyword evidence="5" id="KW-0805">Transcription regulation</keyword>
<evidence type="ECO:0000256" key="3">
    <source>
        <dbReference type="ARBA" id="ARBA00022771"/>
    </source>
</evidence>
<dbReference type="Gene3D" id="4.10.1100.10">
    <property type="entry name" value="Transcription factor, SBP-box domain"/>
    <property type="match status" value="1"/>
</dbReference>
<keyword evidence="8" id="KW-0539">Nucleus</keyword>
<feature type="compositionally biased region" description="Basic residues" evidence="10">
    <location>
        <begin position="208"/>
        <end position="217"/>
    </location>
</feature>
<dbReference type="SUPFAM" id="SSF48403">
    <property type="entry name" value="Ankyrin repeat"/>
    <property type="match status" value="1"/>
</dbReference>
<evidence type="ECO:0000256" key="6">
    <source>
        <dbReference type="ARBA" id="ARBA00023125"/>
    </source>
</evidence>
<organism evidence="12 13">
    <name type="scientific">Erythroxylum novogranatense</name>
    <dbReference type="NCBI Taxonomy" id="1862640"/>
    <lineage>
        <taxon>Eukaryota</taxon>
        <taxon>Viridiplantae</taxon>
        <taxon>Streptophyta</taxon>
        <taxon>Embryophyta</taxon>
        <taxon>Tracheophyta</taxon>
        <taxon>Spermatophyta</taxon>
        <taxon>Magnoliopsida</taxon>
        <taxon>eudicotyledons</taxon>
        <taxon>Gunneridae</taxon>
        <taxon>Pentapetalae</taxon>
        <taxon>rosids</taxon>
        <taxon>fabids</taxon>
        <taxon>Malpighiales</taxon>
        <taxon>Erythroxylaceae</taxon>
        <taxon>Erythroxylum</taxon>
    </lineage>
</organism>
<dbReference type="GO" id="GO:0005634">
    <property type="term" value="C:nucleus"/>
    <property type="evidence" value="ECO:0007669"/>
    <property type="project" value="UniProtKB-SubCell"/>
</dbReference>
<dbReference type="InterPro" id="IPR004333">
    <property type="entry name" value="SBP_dom"/>
</dbReference>
<gene>
    <name evidence="12" type="ORF">K2173_007341</name>
</gene>
<keyword evidence="2" id="KW-0479">Metal-binding</keyword>
<feature type="compositionally biased region" description="Basic and acidic residues" evidence="10">
    <location>
        <begin position="395"/>
        <end position="405"/>
    </location>
</feature>
<dbReference type="Proteomes" id="UP001159364">
    <property type="component" value="Unassembled WGS sequence"/>
</dbReference>
<feature type="region of interest" description="Disordered" evidence="10">
    <location>
        <begin position="348"/>
        <end position="456"/>
    </location>
</feature>
<feature type="compositionally biased region" description="Low complexity" evidence="10">
    <location>
        <begin position="520"/>
        <end position="533"/>
    </location>
</feature>
<feature type="region of interest" description="Disordered" evidence="10">
    <location>
        <begin position="502"/>
        <end position="536"/>
    </location>
</feature>
<evidence type="ECO:0000256" key="10">
    <source>
        <dbReference type="SAM" id="MobiDB-lite"/>
    </source>
</evidence>
<evidence type="ECO:0000256" key="1">
    <source>
        <dbReference type="ARBA" id="ARBA00004123"/>
    </source>
</evidence>
<evidence type="ECO:0000256" key="8">
    <source>
        <dbReference type="ARBA" id="ARBA00023242"/>
    </source>
</evidence>
<dbReference type="PANTHER" id="PTHR31251:SF110">
    <property type="entry name" value="SQUAMOSA PROMOTER-BINDING-LIKE PROTEIN 14"/>
    <property type="match status" value="1"/>
</dbReference>
<evidence type="ECO:0000256" key="2">
    <source>
        <dbReference type="ARBA" id="ARBA00022723"/>
    </source>
</evidence>
<name>A0AAV8S5V5_9ROSI</name>
<dbReference type="SUPFAM" id="SSF103612">
    <property type="entry name" value="SBT domain"/>
    <property type="match status" value="1"/>
</dbReference>
<protein>
    <recommendedName>
        <fullName evidence="11">SBP-type domain-containing protein</fullName>
    </recommendedName>
</protein>
<dbReference type="InterPro" id="IPR044817">
    <property type="entry name" value="SBP-like"/>
</dbReference>
<keyword evidence="13" id="KW-1185">Reference proteome</keyword>
<evidence type="ECO:0000256" key="7">
    <source>
        <dbReference type="ARBA" id="ARBA00023163"/>
    </source>
</evidence>
<dbReference type="InterPro" id="IPR036893">
    <property type="entry name" value="SBP_sf"/>
</dbReference>
<dbReference type="Gene3D" id="1.25.40.20">
    <property type="entry name" value="Ankyrin repeat-containing domain"/>
    <property type="match status" value="1"/>
</dbReference>
<dbReference type="Pfam" id="PF03110">
    <property type="entry name" value="SBP"/>
    <property type="match status" value="1"/>
</dbReference>
<dbReference type="GO" id="GO:0008270">
    <property type="term" value="F:zinc ion binding"/>
    <property type="evidence" value="ECO:0007669"/>
    <property type="project" value="UniProtKB-KW"/>
</dbReference>
<comment type="caution">
    <text evidence="12">The sequence shown here is derived from an EMBL/GenBank/DDBJ whole genome shotgun (WGS) entry which is preliminary data.</text>
</comment>
<feature type="compositionally biased region" description="Polar residues" evidence="10">
    <location>
        <begin position="414"/>
        <end position="441"/>
    </location>
</feature>
<sequence>MEEVGEQVAAPLYMSNRFCESGSMARKRDLACQISDTSFQYQQHHNPGLNNWNPQAWSWDSVKFVAKPLDPDVVLLGTTSSSQQQHNTKHDVHINHHFTSKHDEDEDALRLNLGGVLNAVEEPASRPNKRLCSGSPGTNSYPMCQVDDCKEDLSTAKDYHRRHKVCELHSKSSKALVGKQMQRFCQQCSRFHPLLEFDEGKRSCRRRLAGHNRRRRKTQPDDASSHLIHPGKQDTQGNGNLDLVKLLTAITRSQGKNEDKSVNYPTGPDRDQLMQILSKINALPFPMDLAEMLSNIGSLSRKIIDQSLSECQNRLHGSVSSSSATNLLNALSTTLPAPAPNSVAILPERSSQSSDSEKSKLTSSDQLTDLHQRKRPPLGFPSAVGERTSGCYRSPAEDSDFRTPEVRPALPLQLFSSSPENDSTVKQASSGKYFSSDSSNPIEERSPSASPPFVQKLFPLHSNAGTIKSEKTSIHGKASIDIEGTEPQVSALPLELFRGPTRGNGNDAFQSLPLRDGYASSSGSDHSPPSQSSEAQDRTGRIMFKLFDKDPSHFPGTLRMQIYNWLSSSPSEMESYIRPGCVFLSIYVAMSTSTWEHLDRNLLQQVDSLVQNSNSDLWRTGRFIMQIGRQLASQKDGRTRLCKAWSSWSSPELISISPLAVVSGQETTLLLRGKNLTNLGTNFFCTDIGGYTSLKVTASTYSEGIYDEISVGDFKIHGSSPNALGRCFVEVENGFKGTSFPVIIADDAISKELRLLEPELDEEAKACNDIAEEHAYDLGPPNSRNQILHFLNEIGWLFQRKRSFMSEIPNYSLDRFKFLLVFSVARDFCVLIKIILDMLVERNTDGSGLSRESLETLSDTQLLNRAIKRRCRKMVELLINYSVSSNEIFSRQYIFTPNLVGPGGTTPLHLAACTSGSEEMIDALTNDPREIGLTCWKTQLDANGHSPHDYAVMTQNHSYNKLVIQKLADRRRRQISVTITNEAEQIHNIASHAQQGWRSCEKCATVAAKYYRKIQGSQGLLQRPYIHSMLAIAAVCVCVCLFLRGAPDIGLVAPFEWEDLDYGTM</sequence>